<dbReference type="InterPro" id="IPR011712">
    <property type="entry name" value="Sig_transdc_His_kin_sub3_dim/P"/>
</dbReference>
<sequence>MMGVYPGALDARGERLAGPIFTFVGLAALAACSFWAAGRDSDWRGTLIVVLVTAAWLTLLIPLFPRRKAHPWLTAGYFAGVLVAAVVLITRNELYTGFASVGYPLAFVLFPARWGFFAVAATAVLPILAKGSSGTPAPTWVLVASLAGPLLYAAWFVGAESEKRRKANARLEAALEENAGLHAQLLTQAREAGVLDERQRMAREIHDTLAQGLTGIVTQLQAADREDGPDRDRRLAQVRDLARDSLSEARRAVQALRPEPLAGSRLPEALSELAGRITQTSGVSVHTETTGEVRPLLPEVEVTLYRVAQEALANAEKHAKASRIGLTLSYSDEVVLLDVVDDGVGFSPGDRGDGTGFGLEAMRHRVQRVAGTLSVESAPGGGTAVNAQVPAL</sequence>
<keyword evidence="11" id="KW-0408">Iron</keyword>
<feature type="transmembrane region" description="Helical" evidence="17">
    <location>
        <begin position="70"/>
        <end position="89"/>
    </location>
</feature>
<keyword evidence="10 19" id="KW-0418">Kinase</keyword>
<dbReference type="InterPro" id="IPR036890">
    <property type="entry name" value="HATPase_C_sf"/>
</dbReference>
<feature type="transmembrane region" description="Helical" evidence="17">
    <location>
        <begin position="140"/>
        <end position="158"/>
    </location>
</feature>
<evidence type="ECO:0000256" key="1">
    <source>
        <dbReference type="ARBA" id="ARBA00000085"/>
    </source>
</evidence>
<evidence type="ECO:0000256" key="16">
    <source>
        <dbReference type="SAM" id="Coils"/>
    </source>
</evidence>
<organism evidence="19 20">
    <name type="scientific">Amycolatopsis heterodermiae</name>
    <dbReference type="NCBI Taxonomy" id="3110235"/>
    <lineage>
        <taxon>Bacteria</taxon>
        <taxon>Bacillati</taxon>
        <taxon>Actinomycetota</taxon>
        <taxon>Actinomycetes</taxon>
        <taxon>Pseudonocardiales</taxon>
        <taxon>Pseudonocardiaceae</taxon>
        <taxon>Amycolatopsis</taxon>
    </lineage>
</organism>
<keyword evidence="8" id="KW-0808">Transferase</keyword>
<comment type="caution">
    <text evidence="19">The sequence shown here is derived from an EMBL/GenBank/DDBJ whole genome shotgun (WGS) entry which is preliminary data.</text>
</comment>
<evidence type="ECO:0000256" key="11">
    <source>
        <dbReference type="ARBA" id="ARBA00023004"/>
    </source>
</evidence>
<dbReference type="InterPro" id="IPR004358">
    <property type="entry name" value="Sig_transdc_His_kin-like_C"/>
</dbReference>
<dbReference type="RefSeq" id="WP_323334767.1">
    <property type="nucleotide sequence ID" value="NZ_JAYFSI010000013.1"/>
</dbReference>
<feature type="transmembrane region" description="Helical" evidence="17">
    <location>
        <begin position="20"/>
        <end position="38"/>
    </location>
</feature>
<dbReference type="Pfam" id="PF02518">
    <property type="entry name" value="HATPase_c"/>
    <property type="match status" value="1"/>
</dbReference>
<evidence type="ECO:0000256" key="4">
    <source>
        <dbReference type="ARBA" id="ARBA00012438"/>
    </source>
</evidence>
<evidence type="ECO:0000256" key="14">
    <source>
        <dbReference type="ARBA" id="ARBA00024827"/>
    </source>
</evidence>
<evidence type="ECO:0000313" key="19">
    <source>
        <dbReference type="EMBL" id="MEA5365911.1"/>
    </source>
</evidence>
<dbReference type="Gene3D" id="1.20.5.1930">
    <property type="match status" value="1"/>
</dbReference>
<comment type="cofactor">
    <cofactor evidence="2">
        <name>[4Fe-4S] cluster</name>
        <dbReference type="ChEBI" id="CHEBI:49883"/>
    </cofactor>
</comment>
<keyword evidence="17" id="KW-0472">Membrane</keyword>
<dbReference type="SUPFAM" id="SSF55874">
    <property type="entry name" value="ATPase domain of HSP90 chaperone/DNA topoisomerase II/histidine kinase"/>
    <property type="match status" value="1"/>
</dbReference>
<keyword evidence="9" id="KW-0479">Metal-binding</keyword>
<evidence type="ECO:0000256" key="13">
    <source>
        <dbReference type="ARBA" id="ARBA00023014"/>
    </source>
</evidence>
<keyword evidence="17" id="KW-0812">Transmembrane</keyword>
<keyword evidence="16" id="KW-0175">Coiled coil</keyword>
<dbReference type="InterPro" id="IPR050482">
    <property type="entry name" value="Sensor_HK_TwoCompSys"/>
</dbReference>
<keyword evidence="7" id="KW-0963">Cytoplasm</keyword>
<feature type="transmembrane region" description="Helical" evidence="17">
    <location>
        <begin position="101"/>
        <end position="128"/>
    </location>
</feature>
<evidence type="ECO:0000256" key="7">
    <source>
        <dbReference type="ARBA" id="ARBA00022490"/>
    </source>
</evidence>
<dbReference type="CDD" id="cd16917">
    <property type="entry name" value="HATPase_UhpB-NarQ-NarX-like"/>
    <property type="match status" value="1"/>
</dbReference>
<evidence type="ECO:0000256" key="2">
    <source>
        <dbReference type="ARBA" id="ARBA00001966"/>
    </source>
</evidence>
<feature type="transmembrane region" description="Helical" evidence="17">
    <location>
        <begin position="45"/>
        <end position="64"/>
    </location>
</feature>
<dbReference type="PROSITE" id="PS50109">
    <property type="entry name" value="HIS_KIN"/>
    <property type="match status" value="1"/>
</dbReference>
<comment type="function">
    <text evidence="14">Member of the two-component regulatory system NreB/NreC involved in the control of dissimilatory nitrate/nitrite reduction in response to oxygen. NreB functions as a direct oxygen sensor histidine kinase which is autophosphorylated, in the absence of oxygen, probably at the conserved histidine residue, and transfers its phosphate group probably to a conserved aspartate residue of NreC. NreB/NreC activates the expression of the nitrate (narGHJI) and nitrite (nir) reductase operons, as well as the putative nitrate transporter gene narT.</text>
</comment>
<dbReference type="Proteomes" id="UP001304298">
    <property type="component" value="Unassembled WGS sequence"/>
</dbReference>
<evidence type="ECO:0000256" key="3">
    <source>
        <dbReference type="ARBA" id="ARBA00004496"/>
    </source>
</evidence>
<proteinExistence type="predicted"/>
<comment type="subcellular location">
    <subcellularLocation>
        <location evidence="3">Cytoplasm</location>
    </subcellularLocation>
</comment>
<dbReference type="InterPro" id="IPR005467">
    <property type="entry name" value="His_kinase_dom"/>
</dbReference>
<dbReference type="PANTHER" id="PTHR24421">
    <property type="entry name" value="NITRATE/NITRITE SENSOR PROTEIN NARX-RELATED"/>
    <property type="match status" value="1"/>
</dbReference>
<evidence type="ECO:0000256" key="6">
    <source>
        <dbReference type="ARBA" id="ARBA00022485"/>
    </source>
</evidence>
<dbReference type="Gene3D" id="3.30.565.10">
    <property type="entry name" value="Histidine kinase-like ATPase, C-terminal domain"/>
    <property type="match status" value="1"/>
</dbReference>
<dbReference type="PANTHER" id="PTHR24421:SF62">
    <property type="entry name" value="SENSORY TRANSDUCTION HISTIDINE KINASE"/>
    <property type="match status" value="1"/>
</dbReference>
<keyword evidence="13" id="KW-0411">Iron-sulfur</keyword>
<keyword evidence="17" id="KW-1133">Transmembrane helix</keyword>
<dbReference type="InterPro" id="IPR017205">
    <property type="entry name" value="Sig_transdc_His_kinase_ChrS"/>
</dbReference>
<dbReference type="PIRSF" id="PIRSF037434">
    <property type="entry name" value="STHK_ChrS"/>
    <property type="match status" value="1"/>
</dbReference>
<keyword evidence="20" id="KW-1185">Reference proteome</keyword>
<keyword evidence="12" id="KW-0902">Two-component regulatory system</keyword>
<evidence type="ECO:0000256" key="15">
    <source>
        <dbReference type="ARBA" id="ARBA00030800"/>
    </source>
</evidence>
<reference evidence="19 20" key="1">
    <citation type="submission" date="2023-12" db="EMBL/GenBank/DDBJ databases">
        <title>Amycolatopsis sp. V23-08.</title>
        <authorList>
            <person name="Somphong A."/>
        </authorList>
    </citation>
    <scope>NUCLEOTIDE SEQUENCE [LARGE SCALE GENOMIC DNA]</scope>
    <source>
        <strain evidence="19 20">V23-08</strain>
    </source>
</reference>
<evidence type="ECO:0000259" key="18">
    <source>
        <dbReference type="PROSITE" id="PS50109"/>
    </source>
</evidence>
<dbReference type="GO" id="GO:0016301">
    <property type="term" value="F:kinase activity"/>
    <property type="evidence" value="ECO:0007669"/>
    <property type="project" value="UniProtKB-KW"/>
</dbReference>
<evidence type="ECO:0000256" key="10">
    <source>
        <dbReference type="ARBA" id="ARBA00022777"/>
    </source>
</evidence>
<evidence type="ECO:0000256" key="5">
    <source>
        <dbReference type="ARBA" id="ARBA00017322"/>
    </source>
</evidence>
<accession>A0ABU5RI00</accession>
<evidence type="ECO:0000256" key="9">
    <source>
        <dbReference type="ARBA" id="ARBA00022723"/>
    </source>
</evidence>
<feature type="coiled-coil region" evidence="16">
    <location>
        <begin position="157"/>
        <end position="184"/>
    </location>
</feature>
<gene>
    <name evidence="19" type="ORF">VA596_40740</name>
</gene>
<comment type="catalytic activity">
    <reaction evidence="1">
        <text>ATP + protein L-histidine = ADP + protein N-phospho-L-histidine.</text>
        <dbReference type="EC" id="2.7.13.3"/>
    </reaction>
</comment>
<evidence type="ECO:0000256" key="12">
    <source>
        <dbReference type="ARBA" id="ARBA00023012"/>
    </source>
</evidence>
<dbReference type="EMBL" id="JAYFSI010000013">
    <property type="protein sequence ID" value="MEA5365911.1"/>
    <property type="molecule type" value="Genomic_DNA"/>
</dbReference>
<protein>
    <recommendedName>
        <fullName evidence="5">Oxygen sensor histidine kinase NreB</fullName>
        <ecNumber evidence="4">2.7.13.3</ecNumber>
    </recommendedName>
    <alternativeName>
        <fullName evidence="15">Nitrogen regulation protein B</fullName>
    </alternativeName>
</protein>
<dbReference type="InterPro" id="IPR003594">
    <property type="entry name" value="HATPase_dom"/>
</dbReference>
<name>A0ABU5RI00_9PSEU</name>
<keyword evidence="6" id="KW-0004">4Fe-4S</keyword>
<evidence type="ECO:0000256" key="17">
    <source>
        <dbReference type="SAM" id="Phobius"/>
    </source>
</evidence>
<dbReference type="EC" id="2.7.13.3" evidence="4"/>
<evidence type="ECO:0000256" key="8">
    <source>
        <dbReference type="ARBA" id="ARBA00022679"/>
    </source>
</evidence>
<dbReference type="SMART" id="SM00387">
    <property type="entry name" value="HATPase_c"/>
    <property type="match status" value="1"/>
</dbReference>
<dbReference type="PRINTS" id="PR00344">
    <property type="entry name" value="BCTRLSENSOR"/>
</dbReference>
<feature type="domain" description="Histidine kinase" evidence="18">
    <location>
        <begin position="204"/>
        <end position="392"/>
    </location>
</feature>
<evidence type="ECO:0000313" key="20">
    <source>
        <dbReference type="Proteomes" id="UP001304298"/>
    </source>
</evidence>
<dbReference type="Pfam" id="PF07730">
    <property type="entry name" value="HisKA_3"/>
    <property type="match status" value="1"/>
</dbReference>